<dbReference type="InParanoid" id="A0A078A8Y5"/>
<keyword evidence="6" id="KW-1185">Reference proteome</keyword>
<gene>
    <name evidence="5" type="primary">Contig2499.g2688</name>
    <name evidence="5" type="ORF">STYLEM_7660</name>
</gene>
<sequence>MENLDQTLPEEVKYKTHSNVQFIYNDKVITGTFTITTQFLRWQEEGKDNEICFSYKDFMCFGDASESEYVDEEHPKNKCQLCIGDNYKVALELNDENGDEDVEMKEGLDDCDQLIIQIAPNVKYDNATTIRVLIEECNMLNPDTEDSQDEEQEELFTKEYFDQMESQAPQQ</sequence>
<dbReference type="AlphaFoldDB" id="A0A078A8Y5"/>
<evidence type="ECO:0000256" key="3">
    <source>
        <dbReference type="ARBA" id="ARBA00022490"/>
    </source>
</evidence>
<dbReference type="EMBL" id="CCKQ01007321">
    <property type="protein sequence ID" value="CDW78679.1"/>
    <property type="molecule type" value="Genomic_DNA"/>
</dbReference>
<dbReference type="GO" id="GO:0005737">
    <property type="term" value="C:cytoplasm"/>
    <property type="evidence" value="ECO:0007669"/>
    <property type="project" value="UniProtKB-SubCell"/>
</dbReference>
<accession>A0A078A8Y5</accession>
<dbReference type="InterPro" id="IPR039924">
    <property type="entry name" value="ICln/Lot5/Saf5"/>
</dbReference>
<keyword evidence="3" id="KW-0963">Cytoplasm</keyword>
<protein>
    <submittedName>
        <fullName evidence="5">Uncharacterized protein</fullName>
    </submittedName>
</protein>
<dbReference type="OrthoDB" id="10620809at2759"/>
<evidence type="ECO:0000256" key="4">
    <source>
        <dbReference type="ARBA" id="ARBA00023242"/>
    </source>
</evidence>
<evidence type="ECO:0000313" key="6">
    <source>
        <dbReference type="Proteomes" id="UP000039865"/>
    </source>
</evidence>
<name>A0A078A8Y5_STYLE</name>
<reference evidence="5 6" key="1">
    <citation type="submission" date="2014-06" db="EMBL/GenBank/DDBJ databases">
        <authorList>
            <person name="Swart Estienne"/>
        </authorList>
    </citation>
    <scope>NUCLEOTIDE SEQUENCE [LARGE SCALE GENOMIC DNA]</scope>
    <source>
        <strain evidence="5 6">130c</strain>
    </source>
</reference>
<comment type="subcellular location">
    <subcellularLocation>
        <location evidence="2">Cytoplasm</location>
    </subcellularLocation>
    <subcellularLocation>
        <location evidence="1">Nucleus</location>
    </subcellularLocation>
</comment>
<keyword evidence="4" id="KW-0539">Nucleus</keyword>
<proteinExistence type="predicted"/>
<evidence type="ECO:0000256" key="1">
    <source>
        <dbReference type="ARBA" id="ARBA00004123"/>
    </source>
</evidence>
<dbReference type="Proteomes" id="UP000039865">
    <property type="component" value="Unassembled WGS sequence"/>
</dbReference>
<dbReference type="GO" id="GO:0005634">
    <property type="term" value="C:nucleus"/>
    <property type="evidence" value="ECO:0007669"/>
    <property type="project" value="UniProtKB-SubCell"/>
</dbReference>
<organism evidence="5 6">
    <name type="scientific">Stylonychia lemnae</name>
    <name type="common">Ciliate</name>
    <dbReference type="NCBI Taxonomy" id="5949"/>
    <lineage>
        <taxon>Eukaryota</taxon>
        <taxon>Sar</taxon>
        <taxon>Alveolata</taxon>
        <taxon>Ciliophora</taxon>
        <taxon>Intramacronucleata</taxon>
        <taxon>Spirotrichea</taxon>
        <taxon>Stichotrichia</taxon>
        <taxon>Sporadotrichida</taxon>
        <taxon>Oxytrichidae</taxon>
        <taxon>Stylonychinae</taxon>
        <taxon>Stylonychia</taxon>
    </lineage>
</organism>
<evidence type="ECO:0000256" key="2">
    <source>
        <dbReference type="ARBA" id="ARBA00004496"/>
    </source>
</evidence>
<evidence type="ECO:0000313" key="5">
    <source>
        <dbReference type="EMBL" id="CDW78679.1"/>
    </source>
</evidence>
<dbReference type="Pfam" id="PF03517">
    <property type="entry name" value="Voldacs"/>
    <property type="match status" value="1"/>
</dbReference>